<protein>
    <submittedName>
        <fullName evidence="2">Uncharacterized protein</fullName>
    </submittedName>
</protein>
<reference evidence="2" key="1">
    <citation type="submission" date="2022-11" db="EMBL/GenBank/DDBJ databases">
        <title>Centuries of genome instability and evolution in soft-shell clam transmissible cancer (bioRxiv).</title>
        <authorList>
            <person name="Hart S.F.M."/>
            <person name="Yonemitsu M.A."/>
            <person name="Giersch R.M."/>
            <person name="Beal B.F."/>
            <person name="Arriagada G."/>
            <person name="Davis B.W."/>
            <person name="Ostrander E.A."/>
            <person name="Goff S.P."/>
            <person name="Metzger M.J."/>
        </authorList>
    </citation>
    <scope>NUCLEOTIDE SEQUENCE</scope>
    <source>
        <strain evidence="2">MELC-2E11</strain>
        <tissue evidence="2">Siphon/mantle</tissue>
    </source>
</reference>
<sequence length="233" mass="26632">MNAKVHQEVKFEFNPQIHDETPDSVTNENSYPKAQYVGKPNNHLFEKKIEQNACGQDKSDELYVNPTLDRITLKHEYSGQQPSNNKPGTISFEDELRETTRKLIENSQQFSQFVPRSFRFPFQKVNIGLAQPLQRPKQTESNVENGRSGGVSALANAERLRMVQSPWATENSPPMDLDYDNQQTLSALYPEIYNPGGTMNDRCPTAESNPQKRRRLAFQKIPGCKGQTKLIFR</sequence>
<dbReference type="EMBL" id="CP111024">
    <property type="protein sequence ID" value="WAR23575.1"/>
    <property type="molecule type" value="Genomic_DNA"/>
</dbReference>
<name>A0ABY7FMX3_MYAAR</name>
<dbReference type="Proteomes" id="UP001164746">
    <property type="component" value="Chromosome 13"/>
</dbReference>
<evidence type="ECO:0000313" key="3">
    <source>
        <dbReference type="Proteomes" id="UP001164746"/>
    </source>
</evidence>
<gene>
    <name evidence="1" type="ORF">MAR_037198</name>
    <name evidence="2" type="ORF">MAR_037244</name>
</gene>
<accession>A0ABY7FMX3</accession>
<keyword evidence="3" id="KW-1185">Reference proteome</keyword>
<evidence type="ECO:0000313" key="1">
    <source>
        <dbReference type="EMBL" id="WAR23529.1"/>
    </source>
</evidence>
<proteinExistence type="predicted"/>
<organism evidence="2 3">
    <name type="scientific">Mya arenaria</name>
    <name type="common">Soft-shell clam</name>
    <dbReference type="NCBI Taxonomy" id="6604"/>
    <lineage>
        <taxon>Eukaryota</taxon>
        <taxon>Metazoa</taxon>
        <taxon>Spiralia</taxon>
        <taxon>Lophotrochozoa</taxon>
        <taxon>Mollusca</taxon>
        <taxon>Bivalvia</taxon>
        <taxon>Autobranchia</taxon>
        <taxon>Heteroconchia</taxon>
        <taxon>Euheterodonta</taxon>
        <taxon>Imparidentia</taxon>
        <taxon>Neoheterodontei</taxon>
        <taxon>Myida</taxon>
        <taxon>Myoidea</taxon>
        <taxon>Myidae</taxon>
        <taxon>Mya</taxon>
    </lineage>
</organism>
<evidence type="ECO:0000313" key="2">
    <source>
        <dbReference type="EMBL" id="WAR23575.1"/>
    </source>
</evidence>
<dbReference type="EMBL" id="CP111024">
    <property type="protein sequence ID" value="WAR23529.1"/>
    <property type="molecule type" value="Genomic_DNA"/>
</dbReference>